<evidence type="ECO:0000256" key="2">
    <source>
        <dbReference type="SAM" id="SignalP"/>
    </source>
</evidence>
<name>A0A0J9T8B5_PLAVI</name>
<gene>
    <name evidence="4" type="ORF">PVMG_00203</name>
</gene>
<keyword evidence="2" id="KW-0732">Signal</keyword>
<keyword evidence="4" id="KW-0477">Merozoite</keyword>
<dbReference type="Pfam" id="PF12948">
    <property type="entry name" value="MSP7_C"/>
    <property type="match status" value="1"/>
</dbReference>
<dbReference type="EMBL" id="KQ235088">
    <property type="protein sequence ID" value="KMZ91329.1"/>
    <property type="molecule type" value="Genomic_DNA"/>
</dbReference>
<dbReference type="Proteomes" id="UP000053776">
    <property type="component" value="Unassembled WGS sequence"/>
</dbReference>
<sequence length="311" mass="34777">MNGKNFLLAIFFVALHAVASHGRTFITGTNYKPKNEKAKKVGKNDKTSSEGPANMSESPADMSEEPFRGQNITKYFKNILDDLNNDSKKDGGDSDDGKFISQVSEEVPTSDEEDGDEGENAPGEDDAQGGEEGGEESGELTGEQSDNQSDQQSGAPHAGPHEGEAEATLPVQGENYSGSNLKYSDELYEDILTSLNKKGCEEGTENNNKYNEFKKEYDMFISLNKEEYEIIEKLVDAFSMYNDSIDEDADSVYEAIKKSFTDPKFRKEFKDFMNCIYAYAKRKHYIRGTQTEEAKTYLTLFENVINLLNMI</sequence>
<protein>
    <submittedName>
        <fullName evidence="4">Merozoite surface protein 7 (MSP7)</fullName>
    </submittedName>
</protein>
<feature type="compositionally biased region" description="Basic and acidic residues" evidence="1">
    <location>
        <begin position="35"/>
        <end position="48"/>
    </location>
</feature>
<evidence type="ECO:0000313" key="4">
    <source>
        <dbReference type="EMBL" id="KMZ91329.1"/>
    </source>
</evidence>
<evidence type="ECO:0000256" key="1">
    <source>
        <dbReference type="SAM" id="MobiDB-lite"/>
    </source>
</evidence>
<feature type="region of interest" description="Disordered" evidence="1">
    <location>
        <begin position="35"/>
        <end position="69"/>
    </location>
</feature>
<feature type="region of interest" description="Disordered" evidence="1">
    <location>
        <begin position="86"/>
        <end position="163"/>
    </location>
</feature>
<accession>A0A0J9T8B5</accession>
<feature type="compositionally biased region" description="Polar residues" evidence="1">
    <location>
        <begin position="144"/>
        <end position="154"/>
    </location>
</feature>
<reference evidence="4 5" key="1">
    <citation type="submission" date="2011-08" db="EMBL/GenBank/DDBJ databases">
        <title>The Genome Sequence of Plasmodium vivax Mauritania I.</title>
        <authorList>
            <consortium name="The Broad Institute Genome Sequencing Platform"/>
            <consortium name="The Broad Institute Genome Sequencing Center for Infectious Disease"/>
            <person name="Neafsey D."/>
            <person name="Carlton J."/>
            <person name="Barnwell J."/>
            <person name="Collins W."/>
            <person name="Escalante A."/>
            <person name="Mullikin J."/>
            <person name="Saul A."/>
            <person name="Guigo R."/>
            <person name="Camara F."/>
            <person name="Young S.K."/>
            <person name="Zeng Q."/>
            <person name="Gargeya S."/>
            <person name="Fitzgerald M."/>
            <person name="Haas B."/>
            <person name="Abouelleil A."/>
            <person name="Alvarado L."/>
            <person name="Arachchi H.M."/>
            <person name="Berlin A."/>
            <person name="Brown A."/>
            <person name="Chapman S.B."/>
            <person name="Chen Z."/>
            <person name="Dunbar C."/>
            <person name="Freedman E."/>
            <person name="Gearin G."/>
            <person name="Gellesch M."/>
            <person name="Goldberg J."/>
            <person name="Griggs A."/>
            <person name="Gujja S."/>
            <person name="Heiman D."/>
            <person name="Howarth C."/>
            <person name="Larson L."/>
            <person name="Lui A."/>
            <person name="MacDonald P.J.P."/>
            <person name="Montmayeur A."/>
            <person name="Murphy C."/>
            <person name="Neiman D."/>
            <person name="Pearson M."/>
            <person name="Priest M."/>
            <person name="Roberts A."/>
            <person name="Saif S."/>
            <person name="Shea T."/>
            <person name="Shenoy N."/>
            <person name="Sisk P."/>
            <person name="Stolte C."/>
            <person name="Sykes S."/>
            <person name="Wortman J."/>
            <person name="Nusbaum C."/>
            <person name="Birren B."/>
        </authorList>
    </citation>
    <scope>NUCLEOTIDE SEQUENCE [LARGE SCALE GENOMIC DNA]</scope>
    <source>
        <strain evidence="4 5">Mauritania I</strain>
    </source>
</reference>
<organism evidence="4 5">
    <name type="scientific">Plasmodium vivax Mauritania I</name>
    <dbReference type="NCBI Taxonomy" id="1035515"/>
    <lineage>
        <taxon>Eukaryota</taxon>
        <taxon>Sar</taxon>
        <taxon>Alveolata</taxon>
        <taxon>Apicomplexa</taxon>
        <taxon>Aconoidasida</taxon>
        <taxon>Haemosporida</taxon>
        <taxon>Plasmodiidae</taxon>
        <taxon>Plasmodium</taxon>
        <taxon>Plasmodium (Plasmodium)</taxon>
    </lineage>
</organism>
<feature type="chain" id="PRO_5005323142" evidence="2">
    <location>
        <begin position="23"/>
        <end position="311"/>
    </location>
</feature>
<dbReference type="InterPro" id="IPR024781">
    <property type="entry name" value="MSP_C"/>
</dbReference>
<feature type="compositionally biased region" description="Acidic residues" evidence="1">
    <location>
        <begin position="108"/>
        <end position="138"/>
    </location>
</feature>
<proteinExistence type="predicted"/>
<feature type="signal peptide" evidence="2">
    <location>
        <begin position="1"/>
        <end position="22"/>
    </location>
</feature>
<dbReference type="AlphaFoldDB" id="A0A0J9T8B5"/>
<feature type="domain" description="Merozoite surface protein C-terminal" evidence="3">
    <location>
        <begin position="181"/>
        <end position="306"/>
    </location>
</feature>
<dbReference type="OrthoDB" id="387367at2759"/>
<feature type="compositionally biased region" description="Basic and acidic residues" evidence="1">
    <location>
        <begin position="86"/>
        <end position="98"/>
    </location>
</feature>
<evidence type="ECO:0000259" key="3">
    <source>
        <dbReference type="Pfam" id="PF12948"/>
    </source>
</evidence>
<evidence type="ECO:0000313" key="5">
    <source>
        <dbReference type="Proteomes" id="UP000053776"/>
    </source>
</evidence>